<accession>A0ABY4R1H6</accession>
<dbReference type="Proteomes" id="UP001056336">
    <property type="component" value="Chromosome"/>
</dbReference>
<keyword evidence="2" id="KW-1185">Reference proteome</keyword>
<evidence type="ECO:0000313" key="1">
    <source>
        <dbReference type="EMBL" id="UQX89778.1"/>
    </source>
</evidence>
<sequence>MTTELLAPAEDLLMQLGRAVADVRAANPELDLYGIVDAGQQWRLPRGQKVFRALEQFAQLAGAEPLPAVPGAADGNQRARFVAELENLLAA</sequence>
<dbReference type="EMBL" id="CP097332">
    <property type="protein sequence ID" value="UQX89778.1"/>
    <property type="molecule type" value="Genomic_DNA"/>
</dbReference>
<gene>
    <name evidence="1" type="ORF">M6D93_07190</name>
</gene>
<reference evidence="1" key="2">
    <citation type="submission" date="2022-05" db="EMBL/GenBank/DDBJ databases">
        <authorList>
            <person name="Kim J.-S."/>
            <person name="Lee K."/>
            <person name="Suh M."/>
            <person name="Eom M."/>
            <person name="Kim J.-S."/>
            <person name="Kim D.-S."/>
            <person name="Ko S.-H."/>
            <person name="Shin Y."/>
            <person name="Lee J.-S."/>
        </authorList>
    </citation>
    <scope>NUCLEOTIDE SEQUENCE</scope>
    <source>
        <strain evidence="1">N237</strain>
    </source>
</reference>
<protein>
    <submittedName>
        <fullName evidence="1">Uncharacterized protein</fullName>
    </submittedName>
</protein>
<organism evidence="1 2">
    <name type="scientific">Jatrophihabitans telluris</name>
    <dbReference type="NCBI Taxonomy" id="2038343"/>
    <lineage>
        <taxon>Bacteria</taxon>
        <taxon>Bacillati</taxon>
        <taxon>Actinomycetota</taxon>
        <taxon>Actinomycetes</taxon>
        <taxon>Jatrophihabitantales</taxon>
        <taxon>Jatrophihabitantaceae</taxon>
        <taxon>Jatrophihabitans</taxon>
    </lineage>
</organism>
<reference evidence="1" key="1">
    <citation type="journal article" date="2018" name="Int. J. Syst. Evol. Microbiol.">
        <title>Jatrophihabitans telluris sp. nov., isolated from sediment soil of lava forest wetlands and the emended description of the genus Jatrophihabitans.</title>
        <authorList>
            <person name="Lee K.C."/>
            <person name="Suh M.K."/>
            <person name="Eom M.K."/>
            <person name="Kim K.K."/>
            <person name="Kim J.S."/>
            <person name="Kim D.S."/>
            <person name="Ko S.H."/>
            <person name="Shin Y.K."/>
            <person name="Lee J.S."/>
        </authorList>
    </citation>
    <scope>NUCLEOTIDE SEQUENCE</scope>
    <source>
        <strain evidence="1">N237</strain>
    </source>
</reference>
<name>A0ABY4R1H6_9ACTN</name>
<evidence type="ECO:0000313" key="2">
    <source>
        <dbReference type="Proteomes" id="UP001056336"/>
    </source>
</evidence>
<proteinExistence type="predicted"/>
<dbReference type="RefSeq" id="WP_249773674.1">
    <property type="nucleotide sequence ID" value="NZ_CP097332.1"/>
</dbReference>